<evidence type="ECO:0000256" key="8">
    <source>
        <dbReference type="ARBA" id="ARBA00023797"/>
    </source>
</evidence>
<evidence type="ECO:0000256" key="9">
    <source>
        <dbReference type="SAM" id="Phobius"/>
    </source>
</evidence>
<evidence type="ECO:0000313" key="11">
    <source>
        <dbReference type="EMBL" id="CAI2360449.1"/>
    </source>
</evidence>
<dbReference type="SUPFAM" id="SSF52218">
    <property type="entry name" value="Flavoproteins"/>
    <property type="match status" value="1"/>
</dbReference>
<evidence type="ECO:0000256" key="5">
    <source>
        <dbReference type="ARBA" id="ARBA00022827"/>
    </source>
</evidence>
<dbReference type="InterPro" id="IPR001709">
    <property type="entry name" value="Flavoprot_Pyr_Nucl_cyt_Rdtase"/>
</dbReference>
<evidence type="ECO:0000259" key="10">
    <source>
        <dbReference type="PROSITE" id="PS50902"/>
    </source>
</evidence>
<dbReference type="GO" id="GO:0003958">
    <property type="term" value="F:NADPH-hemoprotein reductase activity"/>
    <property type="evidence" value="ECO:0007669"/>
    <property type="project" value="UniProtKB-EC"/>
</dbReference>
<comment type="caution">
    <text evidence="11">The sequence shown here is derived from an EMBL/GenBank/DDBJ whole genome shotgun (WGS) entry which is preliminary data.</text>
</comment>
<evidence type="ECO:0000256" key="2">
    <source>
        <dbReference type="ARBA" id="ARBA00001974"/>
    </source>
</evidence>
<dbReference type="PRINTS" id="PR00371">
    <property type="entry name" value="FPNCR"/>
</dbReference>
<comment type="cofactor">
    <cofactor evidence="1">
        <name>FMN</name>
        <dbReference type="ChEBI" id="CHEBI:58210"/>
    </cofactor>
</comment>
<gene>
    <name evidence="11" type="ORF">ECRASSUSDP1_LOCUS1753</name>
</gene>
<protein>
    <recommendedName>
        <fullName evidence="8">NADPH--hemoprotein reductase</fullName>
        <ecNumber evidence="8">1.6.2.4</ecNumber>
    </recommendedName>
</protein>
<keyword evidence="9" id="KW-0812">Transmembrane</keyword>
<dbReference type="EMBL" id="CAMPGE010001648">
    <property type="protein sequence ID" value="CAI2360449.1"/>
    <property type="molecule type" value="Genomic_DNA"/>
</dbReference>
<evidence type="ECO:0000256" key="1">
    <source>
        <dbReference type="ARBA" id="ARBA00001917"/>
    </source>
</evidence>
<dbReference type="AlphaFoldDB" id="A0AAD1X4I4"/>
<keyword evidence="7" id="KW-0560">Oxidoreductase</keyword>
<dbReference type="GO" id="GO:0050660">
    <property type="term" value="F:flavin adenine dinucleotide binding"/>
    <property type="evidence" value="ECO:0007669"/>
    <property type="project" value="TreeGrafter"/>
</dbReference>
<evidence type="ECO:0000256" key="6">
    <source>
        <dbReference type="ARBA" id="ARBA00022857"/>
    </source>
</evidence>
<keyword evidence="9" id="KW-0472">Membrane</keyword>
<keyword evidence="3" id="KW-0285">Flavoprotein</keyword>
<reference evidence="11" key="1">
    <citation type="submission" date="2023-07" db="EMBL/GenBank/DDBJ databases">
        <authorList>
            <consortium name="AG Swart"/>
            <person name="Singh M."/>
            <person name="Singh A."/>
            <person name="Seah K."/>
            <person name="Emmerich C."/>
        </authorList>
    </citation>
    <scope>NUCLEOTIDE SEQUENCE</scope>
    <source>
        <strain evidence="11">DP1</strain>
    </source>
</reference>
<dbReference type="InterPro" id="IPR039261">
    <property type="entry name" value="FNR_nucleotide-bd"/>
</dbReference>
<dbReference type="SUPFAM" id="SSF63380">
    <property type="entry name" value="Riboflavin synthase domain-like"/>
    <property type="match status" value="1"/>
</dbReference>
<dbReference type="Pfam" id="PF00667">
    <property type="entry name" value="FAD_binding_1"/>
    <property type="match status" value="1"/>
</dbReference>
<dbReference type="InterPro" id="IPR001094">
    <property type="entry name" value="Flavdoxin-like"/>
</dbReference>
<dbReference type="PANTHER" id="PTHR19384">
    <property type="entry name" value="NITRIC OXIDE SYNTHASE-RELATED"/>
    <property type="match status" value="1"/>
</dbReference>
<dbReference type="Gene3D" id="3.40.50.360">
    <property type="match status" value="1"/>
</dbReference>
<keyword evidence="5" id="KW-0274">FAD</keyword>
<evidence type="ECO:0000256" key="4">
    <source>
        <dbReference type="ARBA" id="ARBA00022643"/>
    </source>
</evidence>
<proteinExistence type="predicted"/>
<dbReference type="GO" id="GO:0010181">
    <property type="term" value="F:FMN binding"/>
    <property type="evidence" value="ECO:0007669"/>
    <property type="project" value="InterPro"/>
</dbReference>
<dbReference type="Gene3D" id="2.40.30.10">
    <property type="entry name" value="Translation factors"/>
    <property type="match status" value="1"/>
</dbReference>
<dbReference type="Pfam" id="PF00258">
    <property type="entry name" value="Flavodoxin_1"/>
    <property type="match status" value="1"/>
</dbReference>
<comment type="cofactor">
    <cofactor evidence="2">
        <name>FAD</name>
        <dbReference type="ChEBI" id="CHEBI:57692"/>
    </cofactor>
</comment>
<keyword evidence="12" id="KW-1185">Reference proteome</keyword>
<dbReference type="Gene3D" id="1.20.990.10">
    <property type="entry name" value="NADPH-cytochrome p450 Reductase, Chain A, domain 3"/>
    <property type="match status" value="1"/>
</dbReference>
<dbReference type="Pfam" id="PF00175">
    <property type="entry name" value="NAD_binding_1"/>
    <property type="match status" value="1"/>
</dbReference>
<dbReference type="InterPro" id="IPR029039">
    <property type="entry name" value="Flavoprotein-like_sf"/>
</dbReference>
<evidence type="ECO:0000313" key="12">
    <source>
        <dbReference type="Proteomes" id="UP001295684"/>
    </source>
</evidence>
<feature type="transmembrane region" description="Helical" evidence="9">
    <location>
        <begin position="5"/>
        <end position="21"/>
    </location>
</feature>
<feature type="domain" description="Flavodoxin-like" evidence="10">
    <location>
        <begin position="77"/>
        <end position="221"/>
    </location>
</feature>
<dbReference type="InterPro" id="IPR023173">
    <property type="entry name" value="NADPH_Cyt_P450_Rdtase_alpha"/>
</dbReference>
<dbReference type="PRINTS" id="PR00369">
    <property type="entry name" value="FLAVODOXIN"/>
</dbReference>
<organism evidence="11 12">
    <name type="scientific">Euplotes crassus</name>
    <dbReference type="NCBI Taxonomy" id="5936"/>
    <lineage>
        <taxon>Eukaryota</taxon>
        <taxon>Sar</taxon>
        <taxon>Alveolata</taxon>
        <taxon>Ciliophora</taxon>
        <taxon>Intramacronucleata</taxon>
        <taxon>Spirotrichea</taxon>
        <taxon>Hypotrichia</taxon>
        <taxon>Euplotida</taxon>
        <taxon>Euplotidae</taxon>
        <taxon>Moneuplotes</taxon>
    </lineage>
</organism>
<sequence>MQDYIIAAIFIAVGIYFFFLRKSEDEMNLEEGDMIVDPTSLKAAGEEELDPSITKEYNVPKGDLSNLTVPENFPQEIEIYFGSQTGTAEKFSRILEEEGNDLGIIAKVVDMEDFDKEEFKDVELAILVVATHGEGDPTDNALRMHTWLKKNAKSKESDLIKGVNYCVFALGDSEYEKYCASGIFFDQKLEIIGGKRVFELGTGDATNDLETDFATWKTKLWPALIEHWEKLGPVEGMKKKASSKPKKPKVKYPLVMGDPEEVNEEHPIQPLCIRQYVGGKDVKIHSMRELRQTSKYGSCLEIIYDLEGTGIEYQTAANLAVFPENNESDVERIVNRFNLVKDKSFVFKNAEGDDEKRKHPFPTPCTVGEALTKYCELRGPLDRKIFKDLSQYATEEEDKKELERLSGNDAGADIETMKQEFTNIIDIVEEYKSIDIPCAVLLQLLPKMMPRYYTIASSAKLSPTKVRIAISLSNYKSPKGKEFFGITSEYLNRIFKSGFDTGSSPEVVSRIFIKDSLFKYPEDPATPVVMVGPGTGVVPFIAFAEERQELIAQNPDVELGSATLYFGCKEDNEDYIYKDELLQYREDNRITKVYEAFSRQQEKKVYVQDLIRENFDEIREAIVNKNGQFFICGAMEMGKAVEKILEEILGEEGEEYLKQMKNQKRFAKELWSA</sequence>
<dbReference type="Gene3D" id="3.40.50.80">
    <property type="entry name" value="Nucleotide-binding domain of ferredoxin-NADP reductase (FNR) module"/>
    <property type="match status" value="1"/>
</dbReference>
<dbReference type="PROSITE" id="PS50902">
    <property type="entry name" value="FLAVODOXIN_LIKE"/>
    <property type="match status" value="1"/>
</dbReference>
<keyword evidence="4" id="KW-0288">FMN</keyword>
<dbReference type="InterPro" id="IPR001433">
    <property type="entry name" value="OxRdtase_FAD/NAD-bd"/>
</dbReference>
<name>A0AAD1X4I4_EUPCR</name>
<dbReference type="InterPro" id="IPR008254">
    <property type="entry name" value="Flavodoxin/NO_synth"/>
</dbReference>
<evidence type="ECO:0000256" key="7">
    <source>
        <dbReference type="ARBA" id="ARBA00023002"/>
    </source>
</evidence>
<dbReference type="Proteomes" id="UP001295684">
    <property type="component" value="Unassembled WGS sequence"/>
</dbReference>
<dbReference type="SUPFAM" id="SSF52343">
    <property type="entry name" value="Ferredoxin reductase-like, C-terminal NADP-linked domain"/>
    <property type="match status" value="1"/>
</dbReference>
<dbReference type="InterPro" id="IPR003097">
    <property type="entry name" value="CysJ-like_FAD-binding"/>
</dbReference>
<dbReference type="InterPro" id="IPR017938">
    <property type="entry name" value="Riboflavin_synthase-like_b-brl"/>
</dbReference>
<evidence type="ECO:0000256" key="3">
    <source>
        <dbReference type="ARBA" id="ARBA00022630"/>
    </source>
</evidence>
<keyword evidence="9" id="KW-1133">Transmembrane helix</keyword>
<dbReference type="EC" id="1.6.2.4" evidence="8"/>
<keyword evidence="6" id="KW-0521">NADP</keyword>
<dbReference type="PANTHER" id="PTHR19384:SF17">
    <property type="entry name" value="NADPH--CYTOCHROME P450 REDUCTASE"/>
    <property type="match status" value="1"/>
</dbReference>
<dbReference type="GO" id="GO:0005829">
    <property type="term" value="C:cytosol"/>
    <property type="evidence" value="ECO:0007669"/>
    <property type="project" value="TreeGrafter"/>
</dbReference>
<accession>A0AAD1X4I4</accession>